<dbReference type="GO" id="GO:0046718">
    <property type="term" value="P:symbiont entry into host cell"/>
    <property type="evidence" value="ECO:0007669"/>
    <property type="project" value="UniProtKB-KW"/>
</dbReference>
<evidence type="ECO:0000256" key="11">
    <source>
        <dbReference type="ARBA" id="ARBA00022981"/>
    </source>
</evidence>
<evidence type="ECO:0000256" key="15">
    <source>
        <dbReference type="ARBA" id="ARBA00023180"/>
    </source>
</evidence>
<proteinExistence type="inferred from homology"/>
<dbReference type="InterPro" id="IPR038172">
    <property type="entry name" value="Herpes_glycoH_C_sf"/>
</dbReference>
<evidence type="ECO:0000256" key="9">
    <source>
        <dbReference type="ARBA" id="ARBA00022870"/>
    </source>
</evidence>
<comment type="subcellular location">
    <subcellularLocation>
        <location evidence="1">Virion membrane</location>
        <topology evidence="1">Single-pass type I membrane protein</topology>
    </subcellularLocation>
</comment>
<accession>A0A1R3TEM1</accession>
<dbReference type="GeneID" id="30902370"/>
<evidence type="ECO:0000256" key="17">
    <source>
        <dbReference type="SAM" id="Phobius"/>
    </source>
</evidence>
<dbReference type="RefSeq" id="YP_009342383.1">
    <property type="nucleotide sequence ID" value="NC_033464.1"/>
</dbReference>
<dbReference type="HAMAP" id="MF_04033">
    <property type="entry name" value="HSV_GH"/>
    <property type="match status" value="1"/>
</dbReference>
<dbReference type="GO" id="GO:0019064">
    <property type="term" value="P:fusion of virus membrane with host plasma membrane"/>
    <property type="evidence" value="ECO:0007669"/>
    <property type="project" value="UniProtKB-KW"/>
</dbReference>
<feature type="transmembrane region" description="Helical" evidence="17">
    <location>
        <begin position="786"/>
        <end position="809"/>
    </location>
</feature>
<keyword evidence="6 17" id="KW-0812">Transmembrane</keyword>
<feature type="domain" description="Herpesvirus glycoprotein H C-terminal" evidence="18">
    <location>
        <begin position="631"/>
        <end position="772"/>
    </location>
</feature>
<keyword evidence="13" id="KW-1039">Host endosome</keyword>
<evidence type="ECO:0000256" key="13">
    <source>
        <dbReference type="ARBA" id="ARBA00023046"/>
    </source>
</evidence>
<keyword evidence="2" id="KW-1168">Fusion of virus membrane with host membrane</keyword>
<dbReference type="Gene3D" id="3.30.500.50">
    <property type="match status" value="1"/>
</dbReference>
<dbReference type="InterPro" id="IPR003493">
    <property type="entry name" value="Herpes_gH"/>
</dbReference>
<keyword evidence="3" id="KW-1032">Host cell membrane</keyword>
<dbReference type="InterPro" id="IPR035305">
    <property type="entry name" value="Herpes_glycoH_C"/>
</dbReference>
<keyword evidence="15" id="KW-0325">Glycoprotein</keyword>
<keyword evidence="5" id="KW-1162">Viral penetration into host cytoplasm</keyword>
<evidence type="ECO:0000256" key="14">
    <source>
        <dbReference type="ARBA" id="ARBA00023136"/>
    </source>
</evidence>
<dbReference type="KEGG" id="vg:30902370"/>
<gene>
    <name evidence="19" type="primary">UL22</name>
</gene>
<dbReference type="Pfam" id="PF02489">
    <property type="entry name" value="Herpes_glycop_H"/>
    <property type="match status" value="1"/>
</dbReference>
<dbReference type="Pfam" id="PF17488">
    <property type="entry name" value="Herpes_glycoH_C"/>
    <property type="match status" value="1"/>
</dbReference>
<dbReference type="GO" id="GO:0055036">
    <property type="term" value="C:virion membrane"/>
    <property type="evidence" value="ECO:0007669"/>
    <property type="project" value="UniProtKB-SubCell"/>
</dbReference>
<evidence type="ECO:0000256" key="10">
    <source>
        <dbReference type="ARBA" id="ARBA00022879"/>
    </source>
</evidence>
<keyword evidence="11" id="KW-0730">Sialic acid</keyword>
<keyword evidence="12 17" id="KW-1133">Transmembrane helix</keyword>
<organism evidence="19">
    <name type="scientific">Spheniscid alphaherpesvirus 1</name>
    <dbReference type="NCBI Taxonomy" id="2560777"/>
    <lineage>
        <taxon>Viruses</taxon>
        <taxon>Duplodnaviria</taxon>
        <taxon>Heunggongvirae</taxon>
        <taxon>Peploviricota</taxon>
        <taxon>Herviviricetes</taxon>
        <taxon>Herpesvirales</taxon>
        <taxon>Orthoherpesviridae</taxon>
        <taxon>Alphaherpesvirinae</taxon>
        <taxon>Mardivirus</taxon>
        <taxon>Mardivirus spheniscidalpha1</taxon>
    </lineage>
</organism>
<evidence type="ECO:0000256" key="6">
    <source>
        <dbReference type="ARBA" id="ARBA00022692"/>
    </source>
</evidence>
<keyword evidence="14 17" id="KW-0472">Membrane</keyword>
<dbReference type="OrthoDB" id="3384at10239"/>
<protein>
    <submittedName>
        <fullName evidence="19">Envelope glycoprotein H</fullName>
    </submittedName>
</protein>
<keyword evidence="8" id="KW-0946">Virion</keyword>
<dbReference type="Proteomes" id="UP000203542">
    <property type="component" value="Segment"/>
</dbReference>
<keyword evidence="10 19" id="KW-0261">Viral envelope protein</keyword>
<evidence type="ECO:0000313" key="19">
    <source>
        <dbReference type="EMBL" id="SCO83563.1"/>
    </source>
</evidence>
<evidence type="ECO:0000256" key="5">
    <source>
        <dbReference type="ARBA" id="ARBA00022595"/>
    </source>
</evidence>
<evidence type="ECO:0000256" key="2">
    <source>
        <dbReference type="ARBA" id="ARBA00022506"/>
    </source>
</evidence>
<evidence type="ECO:0000256" key="1">
    <source>
        <dbReference type="ARBA" id="ARBA00004563"/>
    </source>
</evidence>
<keyword evidence="7" id="KW-0732">Signal</keyword>
<reference evidence="19" key="1">
    <citation type="submission" date="2016-08" db="EMBL/GenBank/DDBJ databases">
        <authorList>
            <person name="Seilhamer J.J."/>
        </authorList>
    </citation>
    <scope>NUCLEOTIDE SEQUENCE [LARGE SCALE GENOMIC DNA]</scope>
    <source>
        <strain evidence="19">Lib01004</strain>
    </source>
</reference>
<evidence type="ECO:0000256" key="3">
    <source>
        <dbReference type="ARBA" id="ARBA00022511"/>
    </source>
</evidence>
<keyword evidence="9" id="KW-1043">Host membrane</keyword>
<evidence type="ECO:0000256" key="16">
    <source>
        <dbReference type="ARBA" id="ARBA00023296"/>
    </source>
</evidence>
<dbReference type="Gene3D" id="2.60.40.3190">
    <property type="entry name" value="Herpesvirus glycoprotein H, C-terminal domain"/>
    <property type="match status" value="1"/>
</dbReference>
<name>A0A1R3TEM1_9ALPH</name>
<keyword evidence="16" id="KW-1160">Virus entry into host cell</keyword>
<evidence type="ECO:0000256" key="4">
    <source>
        <dbReference type="ARBA" id="ARBA00022521"/>
    </source>
</evidence>
<keyword evidence="4" id="KW-1169">Fusion of virus membrane with host cell membrane</keyword>
<evidence type="ECO:0000256" key="12">
    <source>
        <dbReference type="ARBA" id="ARBA00022989"/>
    </source>
</evidence>
<dbReference type="EMBL" id="LT608135">
    <property type="protein sequence ID" value="SCO83563.1"/>
    <property type="molecule type" value="Genomic_DNA"/>
</dbReference>
<evidence type="ECO:0000313" key="20">
    <source>
        <dbReference type="Proteomes" id="UP000203542"/>
    </source>
</evidence>
<dbReference type="Gene3D" id="1.20.58.1340">
    <property type="match status" value="1"/>
</dbReference>
<evidence type="ECO:0000256" key="7">
    <source>
        <dbReference type="ARBA" id="ARBA00022729"/>
    </source>
</evidence>
<keyword evidence="20" id="KW-1185">Reference proteome</keyword>
<dbReference type="GO" id="GO:0019031">
    <property type="term" value="C:viral envelope"/>
    <property type="evidence" value="ECO:0007669"/>
    <property type="project" value="UniProtKB-KW"/>
</dbReference>
<evidence type="ECO:0000256" key="8">
    <source>
        <dbReference type="ARBA" id="ARBA00022844"/>
    </source>
</evidence>
<sequence>MLCNQLVFAVVIAAICLAYAAVNNGHPDNEHGENYHDSTLNLNVTITNSLRVPGSVKISTSSLNWSIKGFAFVFFSWNEKNSINGQLLYLEDFIIDRLPIFNEKLTNLLMSKNMVNYSYVPFKRSQTFMPRSTTVPGPNDPAPKIPYDGRLEPTSGNAPRKFSDLTNSDLTNLKTTFVNTGQIATNKKTLFLDPFDSFWPVRITELGNFECWSNGGISSVVLGSGFMAATFSSKDHPPLELVVVPKNTGLAIIWPGSDISEHGLPGPSRGPRYKTYVLGHASQDVNTPLFKTMRTIAAYPEESSDYRYHLSQAHLIALTMLSTQNYNEFSHSDAEQFFYPRLGARIASALFSFIQTGHITGYVSLGEIIDVDINVKLLSRILMYGAAGGSHASFRLQSSLTPSNSIAPVLVERALDAIETSKLKHFNDYAQYRKTALSLAYAIHSYGSTEDTRIYVSAEELVYDLYYETLFHTVQWNSTSRHALFFACGILTDPARLLTTDAERKSAMASARRTIMATTSMCTATHGINAGLKLHEIEIGITDGKMSFSILDLFSPCMASTRYDFSEDDHLIDLLAAIPSNEKLTAYLNSSPKGRSDAELDLLKRTLSVITSWSAYDGSVVSLIAPELVACNADHMKKTIIAALPMPSGGSYIVTRIQPDSGNVYRIDGVSVTQPLFVTYLSGSCTKETNSVLDVNLPVPIRSTDCLYCGCIFMRYKSSGVVMDLLYIPDSNIQKELVAGENSSIPLFNPTAYDQHSSVLLLFPNGTVVRVLAFERRVSIAVPTTYIIVSLIGITIAGLLLYGIIRMVLNFINDRGYRRLQDLDP</sequence>
<evidence type="ECO:0000259" key="18">
    <source>
        <dbReference type="Pfam" id="PF17488"/>
    </source>
</evidence>